<dbReference type="AlphaFoldDB" id="A0A2Z4PQI4"/>
<evidence type="ECO:0000313" key="2">
    <source>
        <dbReference type="Proteomes" id="UP000249898"/>
    </source>
</evidence>
<evidence type="ECO:0000313" key="1">
    <source>
        <dbReference type="EMBL" id="AWX99729.1"/>
    </source>
</evidence>
<reference evidence="1 2" key="1">
    <citation type="submission" date="2016-06" db="EMBL/GenBank/DDBJ databases">
        <title>The sequenced genome of the ice-adhering bacterium Marinomonas primoryensis, from Antarctica.</title>
        <authorList>
            <person name="Graham L."/>
            <person name="Vance T.D.R."/>
            <person name="Davies P.L."/>
        </authorList>
    </citation>
    <scope>NUCLEOTIDE SEQUENCE [LARGE SCALE GENOMIC DNA]</scope>
    <source>
        <strain evidence="1 2">AceL</strain>
    </source>
</reference>
<accession>A0A2Z4PQI4</accession>
<name>A0A2Z4PQI4_9GAMM</name>
<dbReference type="PROSITE" id="PS51257">
    <property type="entry name" value="PROKAR_LIPOPROTEIN"/>
    <property type="match status" value="1"/>
</dbReference>
<proteinExistence type="predicted"/>
<organism evidence="1 2">
    <name type="scientific">Marinomonas primoryensis</name>
    <dbReference type="NCBI Taxonomy" id="178399"/>
    <lineage>
        <taxon>Bacteria</taxon>
        <taxon>Pseudomonadati</taxon>
        <taxon>Pseudomonadota</taxon>
        <taxon>Gammaproteobacteria</taxon>
        <taxon>Oceanospirillales</taxon>
        <taxon>Oceanospirillaceae</taxon>
        <taxon>Marinomonas</taxon>
    </lineage>
</organism>
<dbReference type="EMBL" id="CP016181">
    <property type="protein sequence ID" value="AWX99729.1"/>
    <property type="molecule type" value="Genomic_DNA"/>
</dbReference>
<sequence length="215" mass="24580">MKVLYILLLTSLIFGCAAKIPKEVVELSYQMEKDLVEIESTYVLLVKQHFTLLKGQREDYLNNEWTPKLIESWILDGKLIEMSNGSVVYDESNDEFISVSTPKRSEQLRGITLWADAAVSQIEEKRLELIAPLEKSEQELLEDIQSSFSLLRIGNQTISAHLNSIREVQDVQNELLERNGWNGLRSNISEKLSELSKEAGNGLEKIRELDNKITK</sequence>
<dbReference type="OrthoDB" id="5899320at2"/>
<dbReference type="Proteomes" id="UP000249898">
    <property type="component" value="Chromosome"/>
</dbReference>
<gene>
    <name evidence="1" type="ORF">A8139_06755</name>
</gene>
<protein>
    <submittedName>
        <fullName evidence="1">Uncharacterized protein</fullName>
    </submittedName>
</protein>